<dbReference type="GO" id="GO:0006006">
    <property type="term" value="P:glucose metabolic process"/>
    <property type="evidence" value="ECO:0007669"/>
    <property type="project" value="TreeGrafter"/>
</dbReference>
<dbReference type="Proteomes" id="UP000005632">
    <property type="component" value="Chromosome"/>
</dbReference>
<reference evidence="4 5" key="1">
    <citation type="submission" date="2011-11" db="EMBL/GenBank/DDBJ databases">
        <title>Complete sequence of Spirochaeta sp. grapes.</title>
        <authorList>
            <consortium name="US DOE Joint Genome Institute"/>
            <person name="Lucas S."/>
            <person name="Han J."/>
            <person name="Lapidus A."/>
            <person name="Cheng J.-F."/>
            <person name="Goodwin L."/>
            <person name="Pitluck S."/>
            <person name="Peters L."/>
            <person name="Ovchinnikova G."/>
            <person name="Munk A.C."/>
            <person name="Detter J.C."/>
            <person name="Han C."/>
            <person name="Tapia R."/>
            <person name="Land M."/>
            <person name="Hauser L."/>
            <person name="Kyrpides N."/>
            <person name="Ivanova N."/>
            <person name="Pagani I."/>
            <person name="Ritalahtilisa K."/>
            <person name="Loeffler F."/>
            <person name="Woyke T."/>
        </authorList>
    </citation>
    <scope>NUCLEOTIDE SEQUENCE [LARGE SCALE GENOMIC DNA]</scope>
    <source>
        <strain evidence="5">ATCC BAA-1885 / DSM 22778 / Grapes</strain>
    </source>
</reference>
<dbReference type="STRING" id="158190.SpiGrapes_2345"/>
<evidence type="ECO:0000256" key="3">
    <source>
        <dbReference type="ARBA" id="ARBA00033373"/>
    </source>
</evidence>
<protein>
    <recommendedName>
        <fullName evidence="1">Aldose 1-epimerase</fullName>
    </recommendedName>
    <alternativeName>
        <fullName evidence="3">Galactose mutarotase</fullName>
    </alternativeName>
    <alternativeName>
        <fullName evidence="2">Type-1 mutarotase</fullName>
    </alternativeName>
</protein>
<gene>
    <name evidence="4" type="ordered locus">SpiGrapes_2345</name>
</gene>
<dbReference type="PANTHER" id="PTHR10091">
    <property type="entry name" value="ALDOSE-1-EPIMERASE"/>
    <property type="match status" value="1"/>
</dbReference>
<dbReference type="AlphaFoldDB" id="G8QST7"/>
<dbReference type="Pfam" id="PF01263">
    <property type="entry name" value="Aldose_epim"/>
    <property type="match status" value="1"/>
</dbReference>
<name>G8QST7_SPHPG</name>
<dbReference type="InterPro" id="IPR011013">
    <property type="entry name" value="Gal_mutarotase_sf_dom"/>
</dbReference>
<dbReference type="PANTHER" id="PTHR10091:SF0">
    <property type="entry name" value="GALACTOSE MUTAROTASE"/>
    <property type="match status" value="1"/>
</dbReference>
<accession>G8QST7</accession>
<sequence length="310" mass="34437">MQEQIEIKNKQLSLVLSKQGCSMQQLSVKGLASPLMSLLPLSEGNLPKSYSGYTIGPLCGRTRQGTITIGKKVYQLTQNEKGNHLHGGTHSLSHFHWEIENQSGASVQMQVFLPDGTDGYPGNRRVHCMYTLCDHSIVITLRAFTDKPTFFNITNHAYWNLNSDFSTDIHAHVFHFPASHYFLNDGDFLPLEKAPVKGTSFDFTEPRSFLDSLAFCSPKEQIANAKGINHGFCTDRAEVSGNTASLVVESDAPDLWFYSGGFLGKETQLANGSFAHPSCAFALEPQQVINQEPTYPCQQYSRTITYTLLT</sequence>
<dbReference type="Gene3D" id="2.70.98.10">
    <property type="match status" value="1"/>
</dbReference>
<dbReference type="GO" id="GO:0004034">
    <property type="term" value="F:aldose 1-epimerase activity"/>
    <property type="evidence" value="ECO:0007669"/>
    <property type="project" value="TreeGrafter"/>
</dbReference>
<evidence type="ECO:0000256" key="1">
    <source>
        <dbReference type="ARBA" id="ARBA00014165"/>
    </source>
</evidence>
<dbReference type="RefSeq" id="WP_014270960.1">
    <property type="nucleotide sequence ID" value="NC_016633.1"/>
</dbReference>
<keyword evidence="5" id="KW-1185">Reference proteome</keyword>
<dbReference type="InterPro" id="IPR014718">
    <property type="entry name" value="GH-type_carb-bd"/>
</dbReference>
<dbReference type="KEGG" id="sgp:SpiGrapes_2345"/>
<dbReference type="GO" id="GO:0033499">
    <property type="term" value="P:galactose catabolic process via UDP-galactose, Leloir pathway"/>
    <property type="evidence" value="ECO:0007669"/>
    <property type="project" value="TreeGrafter"/>
</dbReference>
<dbReference type="PROSITE" id="PS00545">
    <property type="entry name" value="ALDOSE_1_EPIMERASE"/>
    <property type="match status" value="1"/>
</dbReference>
<evidence type="ECO:0000313" key="5">
    <source>
        <dbReference type="Proteomes" id="UP000005632"/>
    </source>
</evidence>
<dbReference type="InterPro" id="IPR008183">
    <property type="entry name" value="Aldose_1/G6P_1-epimerase"/>
</dbReference>
<evidence type="ECO:0000256" key="2">
    <source>
        <dbReference type="ARBA" id="ARBA00032300"/>
    </source>
</evidence>
<dbReference type="HOGENOM" id="CLU_031753_2_0_12"/>
<proteinExistence type="predicted"/>
<evidence type="ECO:0000313" key="4">
    <source>
        <dbReference type="EMBL" id="AEV30119.1"/>
    </source>
</evidence>
<dbReference type="InterPro" id="IPR018052">
    <property type="entry name" value="Ald1_epimerase_CS"/>
</dbReference>
<dbReference type="EMBL" id="CP003155">
    <property type="protein sequence ID" value="AEV30119.1"/>
    <property type="molecule type" value="Genomic_DNA"/>
</dbReference>
<dbReference type="eggNOG" id="COG2017">
    <property type="taxonomic scope" value="Bacteria"/>
</dbReference>
<dbReference type="SUPFAM" id="SSF74650">
    <property type="entry name" value="Galactose mutarotase-like"/>
    <property type="match status" value="1"/>
</dbReference>
<dbReference type="GO" id="GO:0030246">
    <property type="term" value="F:carbohydrate binding"/>
    <property type="evidence" value="ECO:0007669"/>
    <property type="project" value="InterPro"/>
</dbReference>
<dbReference type="OrthoDB" id="9779408at2"/>
<organism evidence="4 5">
    <name type="scientific">Sphaerochaeta pleomorpha (strain ATCC BAA-1885 / DSM 22778 / Grapes)</name>
    <dbReference type="NCBI Taxonomy" id="158190"/>
    <lineage>
        <taxon>Bacteria</taxon>
        <taxon>Pseudomonadati</taxon>
        <taxon>Spirochaetota</taxon>
        <taxon>Spirochaetia</taxon>
        <taxon>Spirochaetales</taxon>
        <taxon>Sphaerochaetaceae</taxon>
        <taxon>Sphaerochaeta</taxon>
    </lineage>
</organism>